<dbReference type="AlphaFoldDB" id="A0AA88R856"/>
<organism evidence="1 2">
    <name type="scientific">Escallonia rubra</name>
    <dbReference type="NCBI Taxonomy" id="112253"/>
    <lineage>
        <taxon>Eukaryota</taxon>
        <taxon>Viridiplantae</taxon>
        <taxon>Streptophyta</taxon>
        <taxon>Embryophyta</taxon>
        <taxon>Tracheophyta</taxon>
        <taxon>Spermatophyta</taxon>
        <taxon>Magnoliopsida</taxon>
        <taxon>eudicotyledons</taxon>
        <taxon>Gunneridae</taxon>
        <taxon>Pentapetalae</taxon>
        <taxon>asterids</taxon>
        <taxon>campanulids</taxon>
        <taxon>Escalloniales</taxon>
        <taxon>Escalloniaceae</taxon>
        <taxon>Escallonia</taxon>
    </lineage>
</organism>
<accession>A0AA88R856</accession>
<evidence type="ECO:0000313" key="1">
    <source>
        <dbReference type="EMBL" id="KAK2980139.1"/>
    </source>
</evidence>
<dbReference type="Proteomes" id="UP001187471">
    <property type="component" value="Unassembled WGS sequence"/>
</dbReference>
<dbReference type="EMBL" id="JAVXUO010001674">
    <property type="protein sequence ID" value="KAK2980139.1"/>
    <property type="molecule type" value="Genomic_DNA"/>
</dbReference>
<evidence type="ECO:0000313" key="2">
    <source>
        <dbReference type="Proteomes" id="UP001187471"/>
    </source>
</evidence>
<name>A0AA88R856_9ASTE</name>
<feature type="non-terminal residue" evidence="1">
    <location>
        <position position="1"/>
    </location>
</feature>
<reference evidence="1" key="1">
    <citation type="submission" date="2022-12" db="EMBL/GenBank/DDBJ databases">
        <title>Draft genome assemblies for two species of Escallonia (Escalloniales).</title>
        <authorList>
            <person name="Chanderbali A."/>
            <person name="Dervinis C."/>
            <person name="Anghel I."/>
            <person name="Soltis D."/>
            <person name="Soltis P."/>
            <person name="Zapata F."/>
        </authorList>
    </citation>
    <scope>NUCLEOTIDE SEQUENCE</scope>
    <source>
        <strain evidence="1">UCBG92.1500</strain>
        <tissue evidence="1">Leaf</tissue>
    </source>
</reference>
<keyword evidence="2" id="KW-1185">Reference proteome</keyword>
<protein>
    <submittedName>
        <fullName evidence="1">Uncharacterized protein</fullName>
    </submittedName>
</protein>
<sequence>MASFLWGLTSIRPCMDLRLWLFREGGGVPLVNQVGVLSSSQFL</sequence>
<proteinExistence type="predicted"/>
<gene>
    <name evidence="1" type="ORF">RJ640_002648</name>
</gene>
<comment type="caution">
    <text evidence="1">The sequence shown here is derived from an EMBL/GenBank/DDBJ whole genome shotgun (WGS) entry which is preliminary data.</text>
</comment>